<sequence>MKKILVFLIIVLIPNACFATDPETPVRYKDPLKALGMSVVLPGWGQNYCMENTQTILSTLIGEAIVFYTIDKARQGKLFDIMGEPTINSMIPLFWICTVIDAPITAHLNNTGYLNEEKSVKEAVLKSFIPGLGHFYLGDAGSGLFIIGTEYFLLDRAFNPNQELLEPSYNTIIFSCMFFVFYGLDIWMTYDQAKGFNKRIEKNKSKEDQKEQVFWQILPGTKGNEVLLVFRYSL</sequence>
<keyword evidence="1" id="KW-0812">Transmembrane</keyword>
<reference evidence="4" key="1">
    <citation type="submission" date="2017-09" db="EMBL/GenBank/DDBJ databases">
        <title>Depth-based differentiation of microbial function through sediment-hosted aquifers and enrichment of novel symbionts in the deep terrestrial subsurface.</title>
        <authorList>
            <person name="Probst A.J."/>
            <person name="Ladd B."/>
            <person name="Jarett J.K."/>
            <person name="Geller-Mcgrath D.E."/>
            <person name="Sieber C.M.K."/>
            <person name="Emerson J.B."/>
            <person name="Anantharaman K."/>
            <person name="Thomas B.C."/>
            <person name="Malmstrom R."/>
            <person name="Stieglmeier M."/>
            <person name="Klingl A."/>
            <person name="Woyke T."/>
            <person name="Ryan C.M."/>
            <person name="Banfield J.F."/>
        </authorList>
    </citation>
    <scope>NUCLEOTIDE SEQUENCE [LARGE SCALE GENOMIC DNA]</scope>
</reference>
<feature type="chain" id="PRO_5014734240" description="DUF5683 domain-containing protein" evidence="2">
    <location>
        <begin position="20"/>
        <end position="234"/>
    </location>
</feature>
<protein>
    <recommendedName>
        <fullName evidence="5">DUF5683 domain-containing protein</fullName>
    </recommendedName>
</protein>
<evidence type="ECO:0000313" key="4">
    <source>
        <dbReference type="Proteomes" id="UP000229307"/>
    </source>
</evidence>
<accession>A0A2M7S4C8</accession>
<organism evidence="3 4">
    <name type="scientific">Candidatus Desantisbacteria bacterium CG_4_10_14_0_8_um_filter_48_22</name>
    <dbReference type="NCBI Taxonomy" id="1974543"/>
    <lineage>
        <taxon>Bacteria</taxon>
        <taxon>Candidatus Desantisiibacteriota</taxon>
    </lineage>
</organism>
<dbReference type="EMBL" id="PFMR01000364">
    <property type="protein sequence ID" value="PIZ14279.1"/>
    <property type="molecule type" value="Genomic_DNA"/>
</dbReference>
<evidence type="ECO:0000313" key="3">
    <source>
        <dbReference type="EMBL" id="PIZ14279.1"/>
    </source>
</evidence>
<evidence type="ECO:0008006" key="5">
    <source>
        <dbReference type="Google" id="ProtNLM"/>
    </source>
</evidence>
<evidence type="ECO:0000256" key="2">
    <source>
        <dbReference type="SAM" id="SignalP"/>
    </source>
</evidence>
<name>A0A2M7S4C8_9BACT</name>
<proteinExistence type="predicted"/>
<gene>
    <name evidence="3" type="ORF">COY52_12980</name>
</gene>
<keyword evidence="1" id="KW-1133">Transmembrane helix</keyword>
<feature type="signal peptide" evidence="2">
    <location>
        <begin position="1"/>
        <end position="19"/>
    </location>
</feature>
<comment type="caution">
    <text evidence="3">The sequence shown here is derived from an EMBL/GenBank/DDBJ whole genome shotgun (WGS) entry which is preliminary data.</text>
</comment>
<feature type="transmembrane region" description="Helical" evidence="1">
    <location>
        <begin position="169"/>
        <end position="190"/>
    </location>
</feature>
<dbReference type="Proteomes" id="UP000229307">
    <property type="component" value="Unassembled WGS sequence"/>
</dbReference>
<dbReference type="AlphaFoldDB" id="A0A2M7S4C8"/>
<keyword evidence="1" id="KW-0472">Membrane</keyword>
<keyword evidence="2" id="KW-0732">Signal</keyword>
<evidence type="ECO:0000256" key="1">
    <source>
        <dbReference type="SAM" id="Phobius"/>
    </source>
</evidence>